<proteinExistence type="predicted"/>
<dbReference type="Proteomes" id="UP000549343">
    <property type="component" value="Unassembled WGS sequence"/>
</dbReference>
<sequence>MRKAMIATACVAGAGFAAMIWREWPAMRRYIRMTRM</sequence>
<evidence type="ECO:0000313" key="1">
    <source>
        <dbReference type="EMBL" id="MBB4773422.1"/>
    </source>
</evidence>
<comment type="caution">
    <text evidence="1">The sequence shown here is derived from an EMBL/GenBank/DDBJ whole genome shotgun (WGS) entry which is preliminary data.</text>
</comment>
<dbReference type="Pfam" id="PF21833">
    <property type="entry name" value="DUF6893"/>
    <property type="match status" value="1"/>
</dbReference>
<dbReference type="EMBL" id="JACHMV010000001">
    <property type="protein sequence ID" value="MBB4773422.1"/>
    <property type="molecule type" value="Genomic_DNA"/>
</dbReference>
<gene>
    <name evidence="1" type="ORF">F4557_001840</name>
</gene>
<dbReference type="RefSeq" id="WP_373293636.1">
    <property type="nucleotide sequence ID" value="NZ_BAAAHD010000023.1"/>
</dbReference>
<organism evidence="1 2">
    <name type="scientific">Actinomadura livida</name>
    <dbReference type="NCBI Taxonomy" id="79909"/>
    <lineage>
        <taxon>Bacteria</taxon>
        <taxon>Bacillati</taxon>
        <taxon>Actinomycetota</taxon>
        <taxon>Actinomycetes</taxon>
        <taxon>Streptosporangiales</taxon>
        <taxon>Thermomonosporaceae</taxon>
        <taxon>Actinomadura</taxon>
    </lineage>
</organism>
<reference evidence="1 2" key="1">
    <citation type="submission" date="2020-08" db="EMBL/GenBank/DDBJ databases">
        <title>Sequencing the genomes of 1000 actinobacteria strains.</title>
        <authorList>
            <person name="Klenk H.-P."/>
        </authorList>
    </citation>
    <scope>NUCLEOTIDE SEQUENCE [LARGE SCALE GENOMIC DNA]</scope>
    <source>
        <strain evidence="1 2">DSM 44772</strain>
    </source>
</reference>
<dbReference type="InterPro" id="IPR054188">
    <property type="entry name" value="DUF6893"/>
</dbReference>
<accession>A0A7W7MX10</accession>
<name>A0A7W7MX10_9ACTN</name>
<evidence type="ECO:0000313" key="2">
    <source>
        <dbReference type="Proteomes" id="UP000549343"/>
    </source>
</evidence>
<dbReference type="AlphaFoldDB" id="A0A7W7MX10"/>
<protein>
    <submittedName>
        <fullName evidence="1">Uncharacterized protein</fullName>
    </submittedName>
</protein>